<accession>A0A6G0WBE2</accession>
<dbReference type="SUPFAM" id="SSF50156">
    <property type="entry name" value="PDZ domain-like"/>
    <property type="match status" value="1"/>
</dbReference>
<proteinExistence type="predicted"/>
<dbReference type="AlphaFoldDB" id="A0A6G0WBE2"/>
<keyword evidence="3" id="KW-1185">Reference proteome</keyword>
<name>A0A6G0WBE2_9STRA</name>
<dbReference type="Gene3D" id="2.30.42.10">
    <property type="match status" value="1"/>
</dbReference>
<gene>
    <name evidence="2" type="ORF">Ae201684_017524</name>
</gene>
<dbReference type="VEuPathDB" id="FungiDB:AeMF1_012338"/>
<sequence>MADSLPVRLHIRVRTFEVACNPRSPAEALLIQARELSDIDMPLDALFNKTRQAVIDLRQPLASSASPHDDIEARSSHGLRDDSFVRQLPTGLRVDPADALFYQQLCAFNVVGQKQERAAARKERESRRAALKFASLLRAYHSYSGSFDDSLTSARRKPVPERLTKRDPTVKSPKQLVSPPYSPDASAFLTDDSSSSDESETTKSPKIDPHAANNVFDVVFTQTAIGLKLIMDSTKTYATVRECLAKSEASRYDVIQPGVAVLAVNGQQVVGLGLSRTLAQLRAAPRPVVVRFGHVAASSGASWHDSI</sequence>
<feature type="compositionally biased region" description="Basic and acidic residues" evidence="1">
    <location>
        <begin position="158"/>
        <end position="169"/>
    </location>
</feature>
<dbReference type="Proteomes" id="UP000481153">
    <property type="component" value="Unassembled WGS sequence"/>
</dbReference>
<evidence type="ECO:0000313" key="2">
    <source>
        <dbReference type="EMBL" id="KAF0723621.1"/>
    </source>
</evidence>
<comment type="caution">
    <text evidence="2">The sequence shown here is derived from an EMBL/GenBank/DDBJ whole genome shotgun (WGS) entry which is preliminary data.</text>
</comment>
<protein>
    <recommendedName>
        <fullName evidence="4">PDZ domain-containing protein</fullName>
    </recommendedName>
</protein>
<dbReference type="EMBL" id="VJMJ01000300">
    <property type="protein sequence ID" value="KAF0723621.1"/>
    <property type="molecule type" value="Genomic_DNA"/>
</dbReference>
<evidence type="ECO:0000256" key="1">
    <source>
        <dbReference type="SAM" id="MobiDB-lite"/>
    </source>
</evidence>
<reference evidence="2 3" key="1">
    <citation type="submission" date="2019-07" db="EMBL/GenBank/DDBJ databases">
        <title>Genomics analysis of Aphanomyces spp. identifies a new class of oomycete effector associated with host adaptation.</title>
        <authorList>
            <person name="Gaulin E."/>
        </authorList>
    </citation>
    <scope>NUCLEOTIDE SEQUENCE [LARGE SCALE GENOMIC DNA]</scope>
    <source>
        <strain evidence="2 3">ATCC 201684</strain>
    </source>
</reference>
<feature type="region of interest" description="Disordered" evidence="1">
    <location>
        <begin position="146"/>
        <end position="208"/>
    </location>
</feature>
<evidence type="ECO:0000313" key="3">
    <source>
        <dbReference type="Proteomes" id="UP000481153"/>
    </source>
</evidence>
<organism evidence="2 3">
    <name type="scientific">Aphanomyces euteiches</name>
    <dbReference type="NCBI Taxonomy" id="100861"/>
    <lineage>
        <taxon>Eukaryota</taxon>
        <taxon>Sar</taxon>
        <taxon>Stramenopiles</taxon>
        <taxon>Oomycota</taxon>
        <taxon>Saprolegniomycetes</taxon>
        <taxon>Saprolegniales</taxon>
        <taxon>Verrucalvaceae</taxon>
        <taxon>Aphanomyces</taxon>
    </lineage>
</organism>
<evidence type="ECO:0008006" key="4">
    <source>
        <dbReference type="Google" id="ProtNLM"/>
    </source>
</evidence>
<dbReference type="InterPro" id="IPR036034">
    <property type="entry name" value="PDZ_sf"/>
</dbReference>